<evidence type="ECO:0000313" key="3">
    <source>
        <dbReference type="Proteomes" id="UP000305948"/>
    </source>
</evidence>
<evidence type="ECO:0000313" key="2">
    <source>
        <dbReference type="EMBL" id="TFK55349.1"/>
    </source>
</evidence>
<proteinExistence type="predicted"/>
<gene>
    <name evidence="2" type="ORF">OE88DRAFT_1642525</name>
</gene>
<evidence type="ECO:0000256" key="1">
    <source>
        <dbReference type="SAM" id="MobiDB-lite"/>
    </source>
</evidence>
<organism evidence="2 3">
    <name type="scientific">Heliocybe sulcata</name>
    <dbReference type="NCBI Taxonomy" id="5364"/>
    <lineage>
        <taxon>Eukaryota</taxon>
        <taxon>Fungi</taxon>
        <taxon>Dikarya</taxon>
        <taxon>Basidiomycota</taxon>
        <taxon>Agaricomycotina</taxon>
        <taxon>Agaricomycetes</taxon>
        <taxon>Gloeophyllales</taxon>
        <taxon>Gloeophyllaceae</taxon>
        <taxon>Heliocybe</taxon>
    </lineage>
</organism>
<protein>
    <submittedName>
        <fullName evidence="2">Uncharacterized protein</fullName>
    </submittedName>
</protein>
<sequence length="164" mass="17817">MGSALENCEASQQNLPQYQPPHPTLPSPGSHVVAAARPAPQSSHGYSCGQGGWNTTSLDLSSLSSEANAHSQLPQSSRFTCEVYWIPLGIDHNLPERPTQHFDWIDDTLTSADLHVEVSLPASNHSSFDEFIQAVVKHLSDHGILLPKQPVDDDASLANDSFMH</sequence>
<dbReference type="Proteomes" id="UP000305948">
    <property type="component" value="Unassembled WGS sequence"/>
</dbReference>
<keyword evidence="3" id="KW-1185">Reference proteome</keyword>
<accession>A0A5C3NBZ9</accession>
<feature type="region of interest" description="Disordered" evidence="1">
    <location>
        <begin position="1"/>
        <end position="48"/>
    </location>
</feature>
<reference evidence="2 3" key="1">
    <citation type="journal article" date="2019" name="Nat. Ecol. Evol.">
        <title>Megaphylogeny resolves global patterns of mushroom evolution.</title>
        <authorList>
            <person name="Varga T."/>
            <person name="Krizsan K."/>
            <person name="Foldi C."/>
            <person name="Dima B."/>
            <person name="Sanchez-Garcia M."/>
            <person name="Sanchez-Ramirez S."/>
            <person name="Szollosi G.J."/>
            <person name="Szarkandi J.G."/>
            <person name="Papp V."/>
            <person name="Albert L."/>
            <person name="Andreopoulos W."/>
            <person name="Angelini C."/>
            <person name="Antonin V."/>
            <person name="Barry K.W."/>
            <person name="Bougher N.L."/>
            <person name="Buchanan P."/>
            <person name="Buyck B."/>
            <person name="Bense V."/>
            <person name="Catcheside P."/>
            <person name="Chovatia M."/>
            <person name="Cooper J."/>
            <person name="Damon W."/>
            <person name="Desjardin D."/>
            <person name="Finy P."/>
            <person name="Geml J."/>
            <person name="Haridas S."/>
            <person name="Hughes K."/>
            <person name="Justo A."/>
            <person name="Karasinski D."/>
            <person name="Kautmanova I."/>
            <person name="Kiss B."/>
            <person name="Kocsube S."/>
            <person name="Kotiranta H."/>
            <person name="LaButti K.M."/>
            <person name="Lechner B.E."/>
            <person name="Liimatainen K."/>
            <person name="Lipzen A."/>
            <person name="Lukacs Z."/>
            <person name="Mihaltcheva S."/>
            <person name="Morgado L.N."/>
            <person name="Niskanen T."/>
            <person name="Noordeloos M.E."/>
            <person name="Ohm R.A."/>
            <person name="Ortiz-Santana B."/>
            <person name="Ovrebo C."/>
            <person name="Racz N."/>
            <person name="Riley R."/>
            <person name="Savchenko A."/>
            <person name="Shiryaev A."/>
            <person name="Soop K."/>
            <person name="Spirin V."/>
            <person name="Szebenyi C."/>
            <person name="Tomsovsky M."/>
            <person name="Tulloss R.E."/>
            <person name="Uehling J."/>
            <person name="Grigoriev I.V."/>
            <person name="Vagvolgyi C."/>
            <person name="Papp T."/>
            <person name="Martin F.M."/>
            <person name="Miettinen O."/>
            <person name="Hibbett D.S."/>
            <person name="Nagy L.G."/>
        </authorList>
    </citation>
    <scope>NUCLEOTIDE SEQUENCE [LARGE SCALE GENOMIC DNA]</scope>
    <source>
        <strain evidence="2 3">OMC1185</strain>
    </source>
</reference>
<dbReference type="AlphaFoldDB" id="A0A5C3NBZ9"/>
<name>A0A5C3NBZ9_9AGAM</name>
<dbReference type="EMBL" id="ML213505">
    <property type="protein sequence ID" value="TFK55349.1"/>
    <property type="molecule type" value="Genomic_DNA"/>
</dbReference>